<dbReference type="InterPro" id="IPR029132">
    <property type="entry name" value="CBAH/NAAA_C"/>
</dbReference>
<dbReference type="EMBL" id="JAJKFW010000016">
    <property type="protein sequence ID" value="MCC9642128.1"/>
    <property type="molecule type" value="Genomic_DNA"/>
</dbReference>
<dbReference type="InterPro" id="IPR029055">
    <property type="entry name" value="Ntn_hydrolases_N"/>
</dbReference>
<dbReference type="SUPFAM" id="SSF56235">
    <property type="entry name" value="N-terminal nucleophile aminohydrolases (Ntn hydrolases)"/>
    <property type="match status" value="1"/>
</dbReference>
<keyword evidence="5" id="KW-1185">Reference proteome</keyword>
<protein>
    <submittedName>
        <fullName evidence="4">Linear amide C-N hydrolase</fullName>
    </submittedName>
</protein>
<dbReference type="PANTHER" id="PTHR35527">
    <property type="entry name" value="CHOLOYLGLYCINE HYDROLASE"/>
    <property type="match status" value="1"/>
</dbReference>
<proteinExistence type="inferred from homology"/>
<organism evidence="4 5">
    <name type="scientific">Rhodopirellula halodulae</name>
    <dbReference type="NCBI Taxonomy" id="2894198"/>
    <lineage>
        <taxon>Bacteria</taxon>
        <taxon>Pseudomonadati</taxon>
        <taxon>Planctomycetota</taxon>
        <taxon>Planctomycetia</taxon>
        <taxon>Pirellulales</taxon>
        <taxon>Pirellulaceae</taxon>
        <taxon>Rhodopirellula</taxon>
    </lineage>
</organism>
<dbReference type="InterPro" id="IPR052193">
    <property type="entry name" value="Peptidase_C59"/>
</dbReference>
<dbReference type="Pfam" id="PF02275">
    <property type="entry name" value="CBAH"/>
    <property type="match status" value="1"/>
</dbReference>
<name>A0ABS8NF25_9BACT</name>
<dbReference type="Gene3D" id="3.60.60.10">
    <property type="entry name" value="Penicillin V Acylase, Chain A"/>
    <property type="match status" value="1"/>
</dbReference>
<dbReference type="Proteomes" id="UP001430306">
    <property type="component" value="Unassembled WGS sequence"/>
</dbReference>
<evidence type="ECO:0000256" key="2">
    <source>
        <dbReference type="ARBA" id="ARBA00022801"/>
    </source>
</evidence>
<evidence type="ECO:0000259" key="3">
    <source>
        <dbReference type="Pfam" id="PF02275"/>
    </source>
</evidence>
<dbReference type="RefSeq" id="WP_230272827.1">
    <property type="nucleotide sequence ID" value="NZ_JAJKFW010000016.1"/>
</dbReference>
<dbReference type="PANTHER" id="PTHR35527:SF2">
    <property type="entry name" value="HYDROLASE"/>
    <property type="match status" value="1"/>
</dbReference>
<keyword evidence="2 4" id="KW-0378">Hydrolase</keyword>
<comment type="caution">
    <text evidence="4">The sequence shown here is derived from an EMBL/GenBank/DDBJ whole genome shotgun (WGS) entry which is preliminary data.</text>
</comment>
<feature type="domain" description="Choloylglycine hydrolase/NAAA C-terminal" evidence="3">
    <location>
        <begin position="51"/>
        <end position="257"/>
    </location>
</feature>
<reference evidence="4" key="1">
    <citation type="submission" date="2021-11" db="EMBL/GenBank/DDBJ databases">
        <title>Genome sequence.</title>
        <authorList>
            <person name="Sun Q."/>
        </authorList>
    </citation>
    <scope>NUCLEOTIDE SEQUENCE</scope>
    <source>
        <strain evidence="4">JC740</strain>
    </source>
</reference>
<comment type="similarity">
    <text evidence="1">Belongs to the peptidase C59 family.</text>
</comment>
<evidence type="ECO:0000256" key="1">
    <source>
        <dbReference type="ARBA" id="ARBA00006625"/>
    </source>
</evidence>
<accession>A0ABS8NF25</accession>
<evidence type="ECO:0000313" key="5">
    <source>
        <dbReference type="Proteomes" id="UP001430306"/>
    </source>
</evidence>
<dbReference type="GO" id="GO:0016787">
    <property type="term" value="F:hydrolase activity"/>
    <property type="evidence" value="ECO:0007669"/>
    <property type="project" value="UniProtKB-KW"/>
</dbReference>
<evidence type="ECO:0000313" key="4">
    <source>
        <dbReference type="EMBL" id="MCC9642128.1"/>
    </source>
</evidence>
<sequence>MTNRAALPTQRGSSLRWKCRPLNSGVRWCLFFCGLCLGVITTSDGSRVDACTVMRLRINGQLVIARNHDWPFGEAHVVTNLRGIEKTSLATVKPATWVSKYGSVSFCQFGREIPFAGMNEKGLTVDLLRLPEAAFPDPNELLNDPDLHAVNAIQWVQYQLDTAATVAEVVTSLSSIVPTPMLPMVERVHYFVTDPSGDVAIVEFIDGEAVVRHGDDYRDSEGEPKTAACVLANSSWKDSQATHIDDGSLLRYRRGKKLVEMADSAKKEVDPKEFAKRCLMNVAQGPMTQWNLIYFPAERQIHFRTQSATSVRWIDLDDLQFGNDSTPVGIDIDNNLEGDVREHLRPVSSEDNQRIVNHAFDHFVTPSLPQMMIKQLLLDYPSKFYPQPVAP</sequence>
<gene>
    <name evidence="4" type="ORF">LOC71_07570</name>
</gene>